<proteinExistence type="predicted"/>
<gene>
    <name evidence="3" type="ORF">IIF7_01665</name>
</gene>
<protein>
    <submittedName>
        <fullName evidence="3">Group 1 glycosyl transferase</fullName>
    </submittedName>
</protein>
<keyword evidence="3" id="KW-0808">Transferase</keyword>
<dbReference type="Proteomes" id="UP000192746">
    <property type="component" value="Unassembled WGS sequence"/>
</dbReference>
<dbReference type="InterPro" id="IPR028098">
    <property type="entry name" value="Glyco_trans_4-like_N"/>
</dbReference>
<dbReference type="STRING" id="1185767.IIF7_01665"/>
<keyword evidence="4" id="KW-1185">Reference proteome</keyword>
<dbReference type="AlphaFoldDB" id="A0A1Y1T8N8"/>
<feature type="domain" description="Glycosyl transferase family 1" evidence="1">
    <location>
        <begin position="196"/>
        <end position="353"/>
    </location>
</feature>
<accession>A0A1Y1T8N8</accession>
<evidence type="ECO:0000259" key="1">
    <source>
        <dbReference type="Pfam" id="PF00534"/>
    </source>
</evidence>
<dbReference type="InterPro" id="IPR001296">
    <property type="entry name" value="Glyco_trans_1"/>
</dbReference>
<comment type="caution">
    <text evidence="3">The sequence shown here is derived from an EMBL/GenBank/DDBJ whole genome shotgun (WGS) entry which is preliminary data.</text>
</comment>
<name>A0A1Y1T8N8_9FLAO</name>
<dbReference type="SUPFAM" id="SSF53756">
    <property type="entry name" value="UDP-Glycosyltransferase/glycogen phosphorylase"/>
    <property type="match status" value="1"/>
</dbReference>
<dbReference type="Gene3D" id="3.40.50.2000">
    <property type="entry name" value="Glycogen Phosphorylase B"/>
    <property type="match status" value="2"/>
</dbReference>
<evidence type="ECO:0000313" key="4">
    <source>
        <dbReference type="Proteomes" id="UP000192746"/>
    </source>
</evidence>
<dbReference type="RefSeq" id="WP_245801478.1">
    <property type="nucleotide sequence ID" value="NZ_ARYN01000001.1"/>
</dbReference>
<evidence type="ECO:0000259" key="2">
    <source>
        <dbReference type="Pfam" id="PF13477"/>
    </source>
</evidence>
<dbReference type="GO" id="GO:0016757">
    <property type="term" value="F:glycosyltransferase activity"/>
    <property type="evidence" value="ECO:0007669"/>
    <property type="project" value="InterPro"/>
</dbReference>
<dbReference type="EMBL" id="ARYN01000001">
    <property type="protein sequence ID" value="ORL47428.1"/>
    <property type="molecule type" value="Genomic_DNA"/>
</dbReference>
<sequence>MRILMVSIFSSHFFNWVKQLENSGHQIYWLDVYDSNTYIEKISFVEQIIGWRYKWDFKGRNYLKKNHKKLYQRISKFNERDLEHFFEKKVKEIKPDVVHSFSMQNACYPIKNVMLKYSKIRWIYSAWGSDMYYYNRMGAFLEAQKVLGQIDFMFSDCERDYRIANENSFNGIYLGKFPGRGGYDVKKYSLYLKSFSDRNVILIKGYQGKHGRCIEVLNSLLLIKSELSNFKIIVFGASEDVVDFVDKSDIKINLDLEVFGKISHDKVMELMGATKVYIGNSQSDGIPNSLLEAIVMNAYPIQSNPGGATEELIKDKVNGRIINDPLDTEQIALVIKEVINYSSLEWAISYNSKNIKPELERKFVEKKVLEAYTKVEKLIFQ</sequence>
<feature type="domain" description="Glycosyltransferase subfamily 4-like N-terminal" evidence="2">
    <location>
        <begin position="8"/>
        <end position="136"/>
    </location>
</feature>
<evidence type="ECO:0000313" key="3">
    <source>
        <dbReference type="EMBL" id="ORL47428.1"/>
    </source>
</evidence>
<dbReference type="Pfam" id="PF13477">
    <property type="entry name" value="Glyco_trans_4_2"/>
    <property type="match status" value="1"/>
</dbReference>
<dbReference type="Pfam" id="PF00534">
    <property type="entry name" value="Glycos_transf_1"/>
    <property type="match status" value="1"/>
</dbReference>
<reference evidence="3 4" key="1">
    <citation type="submission" date="2013-04" db="EMBL/GenBank/DDBJ databases">
        <title>Zunongwangia sp. 22II14-10F7 Genome Sequencing.</title>
        <authorList>
            <person name="Lai Q."/>
            <person name="Shao Z."/>
        </authorList>
    </citation>
    <scope>NUCLEOTIDE SEQUENCE [LARGE SCALE GENOMIC DNA]</scope>
    <source>
        <strain evidence="3 4">22II14-10F7</strain>
    </source>
</reference>
<organism evidence="3 4">
    <name type="scientific">Zunongwangia atlantica 22II14-10F7</name>
    <dbReference type="NCBI Taxonomy" id="1185767"/>
    <lineage>
        <taxon>Bacteria</taxon>
        <taxon>Pseudomonadati</taxon>
        <taxon>Bacteroidota</taxon>
        <taxon>Flavobacteriia</taxon>
        <taxon>Flavobacteriales</taxon>
        <taxon>Flavobacteriaceae</taxon>
        <taxon>Zunongwangia</taxon>
    </lineage>
</organism>